<name>A0A4R6WRL1_9PROT</name>
<dbReference type="RefSeq" id="WP_133612274.1">
    <property type="nucleotide sequence ID" value="NZ_SNYW01000006.1"/>
</dbReference>
<dbReference type="InterPro" id="IPR010421">
    <property type="entry name" value="TrcR"/>
</dbReference>
<feature type="region of interest" description="Disordered" evidence="1">
    <location>
        <begin position="176"/>
        <end position="219"/>
    </location>
</feature>
<evidence type="ECO:0000256" key="1">
    <source>
        <dbReference type="SAM" id="MobiDB-lite"/>
    </source>
</evidence>
<reference evidence="2 3" key="1">
    <citation type="submission" date="2019-03" db="EMBL/GenBank/DDBJ databases">
        <title>Genomic Encyclopedia of Type Strains, Phase III (KMG-III): the genomes of soil and plant-associated and newly described type strains.</title>
        <authorList>
            <person name="Whitman W."/>
        </authorList>
    </citation>
    <scope>NUCLEOTIDE SEQUENCE [LARGE SCALE GENOMIC DNA]</scope>
    <source>
        <strain evidence="2 3">CGMCC 1.7660</strain>
    </source>
</reference>
<keyword evidence="3" id="KW-1185">Reference proteome</keyword>
<evidence type="ECO:0000313" key="3">
    <source>
        <dbReference type="Proteomes" id="UP000295783"/>
    </source>
</evidence>
<gene>
    <name evidence="2" type="ORF">A8950_0783</name>
</gene>
<sequence length="219" mass="23847">MTQVLMPKATAVWLIDNTGLSFEQIGAFCGLHPLEVQGIADGEVAIGIVGQDPIANGQLTAEEIKRCEDDTTANLKMAKSDIPQPLTRTKGPRYTPVSKRQDKPDAVAWLIRHHPELSDAQISRLIGTTKQTIAAIRDRSHWNTANLRPRDPVLLGLCTQTDLNAAILKARKAAGKPATLDPLPGEHAEEAPEPMQQPLEDQGQSSRWGDLSALFPTKN</sequence>
<dbReference type="AlphaFoldDB" id="A0A4R6WRL1"/>
<dbReference type="EMBL" id="SNYW01000006">
    <property type="protein sequence ID" value="TDQ84235.1"/>
    <property type="molecule type" value="Genomic_DNA"/>
</dbReference>
<dbReference type="Proteomes" id="UP000295783">
    <property type="component" value="Unassembled WGS sequence"/>
</dbReference>
<dbReference type="OrthoDB" id="9789843at2"/>
<accession>A0A4R6WRL1</accession>
<evidence type="ECO:0000313" key="2">
    <source>
        <dbReference type="EMBL" id="TDQ84235.1"/>
    </source>
</evidence>
<comment type="caution">
    <text evidence="2">The sequence shown here is derived from an EMBL/GenBank/DDBJ whole genome shotgun (WGS) entry which is preliminary data.</text>
</comment>
<dbReference type="Pfam" id="PF06242">
    <property type="entry name" value="TrcR"/>
    <property type="match status" value="1"/>
</dbReference>
<organism evidence="2 3">
    <name type="scientific">Dongia mobilis</name>
    <dbReference type="NCBI Taxonomy" id="578943"/>
    <lineage>
        <taxon>Bacteria</taxon>
        <taxon>Pseudomonadati</taxon>
        <taxon>Pseudomonadota</taxon>
        <taxon>Alphaproteobacteria</taxon>
        <taxon>Rhodospirillales</taxon>
        <taxon>Dongiaceae</taxon>
        <taxon>Dongia</taxon>
    </lineage>
</organism>
<evidence type="ECO:0008006" key="4">
    <source>
        <dbReference type="Google" id="ProtNLM"/>
    </source>
</evidence>
<proteinExistence type="predicted"/>
<protein>
    <recommendedName>
        <fullName evidence="4">Cytoplasmic protein</fullName>
    </recommendedName>
</protein>